<keyword evidence="2 7" id="KW-0808">Transferase</keyword>
<organism evidence="10 11">
    <name type="scientific">Saccharospirillum mangrovi</name>
    <dbReference type="NCBI Taxonomy" id="2161747"/>
    <lineage>
        <taxon>Bacteria</taxon>
        <taxon>Pseudomonadati</taxon>
        <taxon>Pseudomonadota</taxon>
        <taxon>Gammaproteobacteria</taxon>
        <taxon>Oceanospirillales</taxon>
        <taxon>Saccharospirillaceae</taxon>
        <taxon>Saccharospirillum</taxon>
    </lineage>
</organism>
<feature type="binding site" evidence="7">
    <location>
        <position position="265"/>
    </location>
    <ligand>
        <name>ADP</name>
        <dbReference type="ChEBI" id="CHEBI:456216"/>
    </ligand>
</feature>
<feature type="binding site" evidence="7">
    <location>
        <position position="12"/>
    </location>
    <ligand>
        <name>sn-glycerol 3-phosphate</name>
        <dbReference type="ChEBI" id="CHEBI:57597"/>
    </ligand>
</feature>
<feature type="binding site" evidence="7">
    <location>
        <position position="265"/>
    </location>
    <ligand>
        <name>ATP</name>
        <dbReference type="ChEBI" id="CHEBI:30616"/>
    </ligand>
</feature>
<dbReference type="PANTHER" id="PTHR10196">
    <property type="entry name" value="SUGAR KINASE"/>
    <property type="match status" value="1"/>
</dbReference>
<dbReference type="SUPFAM" id="SSF53067">
    <property type="entry name" value="Actin-like ATPase domain"/>
    <property type="match status" value="2"/>
</dbReference>
<dbReference type="InterPro" id="IPR018485">
    <property type="entry name" value="FGGY_C"/>
</dbReference>
<feature type="domain" description="Carbohydrate kinase FGGY C-terminal" evidence="9">
    <location>
        <begin position="260"/>
        <end position="446"/>
    </location>
</feature>
<protein>
    <recommendedName>
        <fullName evidence="7">Glycerol kinase</fullName>
        <ecNumber evidence="7">2.7.1.30</ecNumber>
    </recommendedName>
    <alternativeName>
        <fullName evidence="7">ATP:glycerol 3-phosphotransferase</fullName>
    </alternativeName>
    <alternativeName>
        <fullName evidence="7">Glycerokinase</fullName>
        <shortName evidence="7">GK</shortName>
    </alternativeName>
</protein>
<dbReference type="Proteomes" id="UP001595617">
    <property type="component" value="Unassembled WGS sequence"/>
</dbReference>
<comment type="function">
    <text evidence="7">Key enzyme in the regulation of glycerol uptake and metabolism. Catalyzes the phosphorylation of glycerol to yield sn-glycerol 3-phosphate.</text>
</comment>
<dbReference type="Gene3D" id="3.30.420.40">
    <property type="match status" value="2"/>
</dbReference>
<feature type="binding site" evidence="7">
    <location>
        <position position="408"/>
    </location>
    <ligand>
        <name>ADP</name>
        <dbReference type="ChEBI" id="CHEBI:456216"/>
    </ligand>
</feature>
<keyword evidence="11" id="KW-1185">Reference proteome</keyword>
<evidence type="ECO:0000256" key="4">
    <source>
        <dbReference type="ARBA" id="ARBA00022777"/>
    </source>
</evidence>
<dbReference type="EMBL" id="JBHRYR010000002">
    <property type="protein sequence ID" value="MFC3851766.1"/>
    <property type="molecule type" value="Genomic_DNA"/>
</dbReference>
<evidence type="ECO:0000259" key="9">
    <source>
        <dbReference type="Pfam" id="PF02782"/>
    </source>
</evidence>
<accession>A0ABV7ZUF7</accession>
<evidence type="ECO:0000259" key="8">
    <source>
        <dbReference type="Pfam" id="PF00370"/>
    </source>
</evidence>
<name>A0ABV7ZUF7_9GAMM</name>
<dbReference type="InterPro" id="IPR018483">
    <property type="entry name" value="Carb_kinase_FGGY_CS"/>
</dbReference>
<dbReference type="CDD" id="cd07786">
    <property type="entry name" value="FGGY_EcGK_like"/>
    <property type="match status" value="1"/>
</dbReference>
<dbReference type="GO" id="GO:0004370">
    <property type="term" value="F:glycerol kinase activity"/>
    <property type="evidence" value="ECO:0007669"/>
    <property type="project" value="UniProtKB-EC"/>
</dbReference>
<comment type="pathway">
    <text evidence="7">Polyol metabolism; glycerol degradation via glycerol kinase pathway; sn-glycerol 3-phosphate from glycerol: step 1/1.</text>
</comment>
<dbReference type="InterPro" id="IPR043129">
    <property type="entry name" value="ATPase_NBD"/>
</dbReference>
<feature type="binding site" evidence="7">
    <location>
        <position position="308"/>
    </location>
    <ligand>
        <name>ADP</name>
        <dbReference type="ChEBI" id="CHEBI:456216"/>
    </ligand>
</feature>
<dbReference type="Pfam" id="PF00370">
    <property type="entry name" value="FGGY_N"/>
    <property type="match status" value="1"/>
</dbReference>
<dbReference type="Pfam" id="PF02782">
    <property type="entry name" value="FGGY_C"/>
    <property type="match status" value="1"/>
</dbReference>
<feature type="binding site" evidence="7">
    <location>
        <position position="13"/>
    </location>
    <ligand>
        <name>ATP</name>
        <dbReference type="ChEBI" id="CHEBI:30616"/>
    </ligand>
</feature>
<keyword evidence="4 7" id="KW-0418">Kinase</keyword>
<comment type="catalytic activity">
    <reaction evidence="7">
        <text>glycerol + ATP = sn-glycerol 3-phosphate + ADP + H(+)</text>
        <dbReference type="Rhea" id="RHEA:21644"/>
        <dbReference type="ChEBI" id="CHEBI:15378"/>
        <dbReference type="ChEBI" id="CHEBI:17754"/>
        <dbReference type="ChEBI" id="CHEBI:30616"/>
        <dbReference type="ChEBI" id="CHEBI:57597"/>
        <dbReference type="ChEBI" id="CHEBI:456216"/>
        <dbReference type="EC" id="2.7.1.30"/>
    </reaction>
</comment>
<feature type="binding site" evidence="7">
    <location>
        <position position="308"/>
    </location>
    <ligand>
        <name>ATP</name>
        <dbReference type="ChEBI" id="CHEBI:30616"/>
    </ligand>
</feature>
<evidence type="ECO:0000256" key="5">
    <source>
        <dbReference type="ARBA" id="ARBA00022798"/>
    </source>
</evidence>
<evidence type="ECO:0000256" key="7">
    <source>
        <dbReference type="HAMAP-Rule" id="MF_00186"/>
    </source>
</evidence>
<keyword evidence="5 7" id="KW-0319">Glycerol metabolism</keyword>
<comment type="activity regulation">
    <text evidence="7">Inhibited by fructose 1,6-bisphosphate (FBP).</text>
</comment>
<dbReference type="PROSITE" id="PS00933">
    <property type="entry name" value="FGGY_KINASES_1"/>
    <property type="match status" value="1"/>
</dbReference>
<keyword evidence="6 7" id="KW-0067">ATP-binding</keyword>
<evidence type="ECO:0000313" key="10">
    <source>
        <dbReference type="EMBL" id="MFC3851766.1"/>
    </source>
</evidence>
<feature type="binding site" evidence="7">
    <location>
        <position position="83"/>
    </location>
    <ligand>
        <name>sn-glycerol 3-phosphate</name>
        <dbReference type="ChEBI" id="CHEBI:57597"/>
    </ligand>
</feature>
<dbReference type="HAMAP" id="MF_00186">
    <property type="entry name" value="Glycerol_kin"/>
    <property type="match status" value="1"/>
</dbReference>
<evidence type="ECO:0000256" key="1">
    <source>
        <dbReference type="ARBA" id="ARBA00009156"/>
    </source>
</evidence>
<feature type="binding site" evidence="7">
    <location>
        <position position="312"/>
    </location>
    <ligand>
        <name>ATP</name>
        <dbReference type="ChEBI" id="CHEBI:30616"/>
    </ligand>
</feature>
<dbReference type="PANTHER" id="PTHR10196:SF78">
    <property type="entry name" value="GLYCEROL KINASE"/>
    <property type="match status" value="1"/>
</dbReference>
<feature type="binding site" evidence="7">
    <location>
        <position position="134"/>
    </location>
    <ligand>
        <name>glycerol</name>
        <dbReference type="ChEBI" id="CHEBI:17754"/>
    </ligand>
</feature>
<dbReference type="InterPro" id="IPR005999">
    <property type="entry name" value="Glycerol_kin"/>
</dbReference>
<gene>
    <name evidence="7 10" type="primary">glpK</name>
    <name evidence="10" type="ORF">ACFOOG_02870</name>
</gene>
<evidence type="ECO:0000313" key="11">
    <source>
        <dbReference type="Proteomes" id="UP001595617"/>
    </source>
</evidence>
<dbReference type="InterPro" id="IPR000577">
    <property type="entry name" value="Carb_kinase_FGGY"/>
</dbReference>
<evidence type="ECO:0000256" key="6">
    <source>
        <dbReference type="ARBA" id="ARBA00022840"/>
    </source>
</evidence>
<dbReference type="PIRSF" id="PIRSF000538">
    <property type="entry name" value="GlpK"/>
    <property type="match status" value="1"/>
</dbReference>
<feature type="binding site" evidence="7">
    <location>
        <position position="82"/>
    </location>
    <ligand>
        <name>glycerol</name>
        <dbReference type="ChEBI" id="CHEBI:17754"/>
    </ligand>
</feature>
<evidence type="ECO:0000256" key="3">
    <source>
        <dbReference type="ARBA" id="ARBA00022741"/>
    </source>
</evidence>
<feature type="binding site" evidence="7">
    <location>
        <position position="16"/>
    </location>
    <ligand>
        <name>ADP</name>
        <dbReference type="ChEBI" id="CHEBI:456216"/>
    </ligand>
</feature>
<dbReference type="NCBIfam" id="TIGR01311">
    <property type="entry name" value="glycerol_kin"/>
    <property type="match status" value="1"/>
</dbReference>
<dbReference type="RefSeq" id="WP_380693150.1">
    <property type="nucleotide sequence ID" value="NZ_JBHRYR010000002.1"/>
</dbReference>
<feature type="binding site" evidence="7">
    <location>
        <position position="134"/>
    </location>
    <ligand>
        <name>sn-glycerol 3-phosphate</name>
        <dbReference type="ChEBI" id="CHEBI:57597"/>
    </ligand>
</feature>
<feature type="binding site" evidence="7">
    <location>
        <position position="408"/>
    </location>
    <ligand>
        <name>ATP</name>
        <dbReference type="ChEBI" id="CHEBI:30616"/>
    </ligand>
</feature>
<feature type="binding site" evidence="7">
    <location>
        <position position="243"/>
    </location>
    <ligand>
        <name>glycerol</name>
        <dbReference type="ChEBI" id="CHEBI:17754"/>
    </ligand>
</feature>
<comment type="similarity">
    <text evidence="1 7">Belongs to the FGGY kinase family.</text>
</comment>
<feature type="binding site" evidence="7">
    <location>
        <position position="12"/>
    </location>
    <ligand>
        <name>ADP</name>
        <dbReference type="ChEBI" id="CHEBI:456216"/>
    </ligand>
</feature>
<dbReference type="InterPro" id="IPR018484">
    <property type="entry name" value="FGGY_N"/>
</dbReference>
<sequence>MTDYILAIDQGTTSSRAILYTMDMTVLGSAQEEFKQHFPKNGWVEHNPEDIWQTVLRTCRSVLAQHNVPASSVRSIGITNQRETTVVWDRNTGEPVYNAIVWQDRRSARTCQELKKAELEPLFQEKTGLLLDPYFSGTKVQWILDNVQGVRARAERGELIFGTVDTFLLWRLTKGAVHATDASNASRTLMFNIHTQRWDEQLLAHLMIPESLLPEVKDSSDDFGVCDAEWFGADIPIGAMIGDQQSALVGQACFEPGMLKSTYGTGCFAVVNTGEKAIISQHRLLTTVGYRLKGKTTYALEGSIFMAGAIIQWLRDGIGIIEKASDTEALAKAIGHDQTEIMVPAFTGLGAPYWDPDARAAIFGMTRDTGVAHMVAAAIRSIAFQTEDLLQAMVQDGIAVTSLRVDGGMVQNRWFLQVLADLTGVPTVTSHTKESTALGAAMLAAMHIGHFEDLHDLDKVWRVSEKYTPSLRNTERTAHYRRWREAVTKVQSTS</sequence>
<evidence type="ECO:0000256" key="2">
    <source>
        <dbReference type="ARBA" id="ARBA00022679"/>
    </source>
</evidence>
<comment type="caution">
    <text evidence="10">The sequence shown here is derived from an EMBL/GenBank/DDBJ whole genome shotgun (WGS) entry which is preliminary data.</text>
</comment>
<reference evidence="11" key="1">
    <citation type="journal article" date="2019" name="Int. J. Syst. Evol. Microbiol.">
        <title>The Global Catalogue of Microorganisms (GCM) 10K type strain sequencing project: providing services to taxonomists for standard genome sequencing and annotation.</title>
        <authorList>
            <consortium name="The Broad Institute Genomics Platform"/>
            <consortium name="The Broad Institute Genome Sequencing Center for Infectious Disease"/>
            <person name="Wu L."/>
            <person name="Ma J."/>
        </authorList>
    </citation>
    <scope>NUCLEOTIDE SEQUENCE [LARGE SCALE GENOMIC DNA]</scope>
    <source>
        <strain evidence="11">IBRC 10765</strain>
    </source>
</reference>
<proteinExistence type="inferred from homology"/>
<feature type="binding site" evidence="7">
    <location>
        <position position="243"/>
    </location>
    <ligand>
        <name>sn-glycerol 3-phosphate</name>
        <dbReference type="ChEBI" id="CHEBI:57597"/>
    </ligand>
</feature>
<feature type="binding site" evidence="7">
    <location>
        <position position="82"/>
    </location>
    <ligand>
        <name>sn-glycerol 3-phosphate</name>
        <dbReference type="ChEBI" id="CHEBI:57597"/>
    </ligand>
</feature>
<feature type="domain" description="Carbohydrate kinase FGGY N-terminal" evidence="8">
    <location>
        <begin position="4"/>
        <end position="250"/>
    </location>
</feature>
<keyword evidence="3 7" id="KW-0547">Nucleotide-binding</keyword>
<feature type="binding site" evidence="7">
    <location>
        <position position="412"/>
    </location>
    <ligand>
        <name>ADP</name>
        <dbReference type="ChEBI" id="CHEBI:456216"/>
    </ligand>
</feature>
<dbReference type="EC" id="2.7.1.30" evidence="7"/>
<feature type="binding site" evidence="7">
    <location>
        <position position="14"/>
    </location>
    <ligand>
        <name>ATP</name>
        <dbReference type="ChEBI" id="CHEBI:30616"/>
    </ligand>
</feature>
<feature type="binding site" evidence="7">
    <location>
        <position position="244"/>
    </location>
    <ligand>
        <name>glycerol</name>
        <dbReference type="ChEBI" id="CHEBI:17754"/>
    </ligand>
</feature>
<feature type="binding site" evidence="7">
    <location>
        <position position="83"/>
    </location>
    <ligand>
        <name>glycerol</name>
        <dbReference type="ChEBI" id="CHEBI:17754"/>
    </ligand>
</feature>
<feature type="binding site" evidence="7">
    <location>
        <position position="12"/>
    </location>
    <ligand>
        <name>ATP</name>
        <dbReference type="ChEBI" id="CHEBI:30616"/>
    </ligand>
</feature>
<dbReference type="NCBIfam" id="NF000756">
    <property type="entry name" value="PRK00047.1"/>
    <property type="match status" value="1"/>
</dbReference>